<name>A0AA41UDD6_9HYPH</name>
<evidence type="ECO:0000259" key="2">
    <source>
        <dbReference type="Pfam" id="PF20441"/>
    </source>
</evidence>
<dbReference type="AlphaFoldDB" id="A0AA41UDD6"/>
<dbReference type="InterPro" id="IPR046461">
    <property type="entry name" value="TerL_ATPase"/>
</dbReference>
<proteinExistence type="predicted"/>
<dbReference type="EMBL" id="JALAZD010000004">
    <property type="protein sequence ID" value="MCI0129222.1"/>
    <property type="molecule type" value="Genomic_DNA"/>
</dbReference>
<dbReference type="InterPro" id="IPR046462">
    <property type="entry name" value="TerL_nuclease"/>
</dbReference>
<evidence type="ECO:0000313" key="3">
    <source>
        <dbReference type="EMBL" id="MCI0129222.1"/>
    </source>
</evidence>
<dbReference type="Proteomes" id="UP001156140">
    <property type="component" value="Unassembled WGS sequence"/>
</dbReference>
<dbReference type="GO" id="GO:0004519">
    <property type="term" value="F:endonuclease activity"/>
    <property type="evidence" value="ECO:0007669"/>
    <property type="project" value="InterPro"/>
</dbReference>
<accession>A0AA41UDD6</accession>
<sequence>MARKRQGPPTDIYLADDPTTAYAIATAEGRRPDGSLAGELEIAAARRHLRDLETGADRGLRWEPDRANHAIGFFPAMLTITEGAKEGQPFRLLPWHIFAAGSLFGWRKTSGRMRFRSAWLETGKGQAKSPFMAAIGLYMTGFYGIKRAKAFAIGQDKNTANVLFKDAVAMCRAPIPPAEGEEVDEADTLVERGGALIRGEGDNAWKIEFPGNDALFQALANGEAVSGPKPTLVAADEIHEFKSNTSLELWKNAIAKMPGDALMLLGTNTPASDQIVGTEYSDYYQKVVLGEIDDDEAFAFIARVDKVDRETVFDRPEVWTKALPALGITFPEENVRGMVNTAKQLLSTALSTKRLYFGIPQGTTEFWIAEEAWSAVQGVVDEGRLKGCKCWLSLDLSKKNDLTALTCCWVDDNGHLWVKTWYWTTKDGIADRSRADRTPYARWALDPSTRLTAVPGAVIDNTFIAEQVKKLVAEHDVEFLAFDAAFMLDFEKACEDVGFPVWRWEGPDKPEGEGLKLVKHAQGKQVRFEDRQLTMPRSIVRLEDRILAKTITIEASPVTQACAANAKVESDGQENRCFDKKRSRGRIDGMVTIAMAVGAADNEMTPAGAGLESYLASLVGHA</sequence>
<keyword evidence="4" id="KW-1185">Reference proteome</keyword>
<dbReference type="Pfam" id="PF03354">
    <property type="entry name" value="TerL_ATPase"/>
    <property type="match status" value="1"/>
</dbReference>
<dbReference type="PANTHER" id="PTHR41287:SF1">
    <property type="entry name" value="PROTEIN YMFN"/>
    <property type="match status" value="1"/>
</dbReference>
<dbReference type="Gene3D" id="3.40.50.300">
    <property type="entry name" value="P-loop containing nucleotide triphosphate hydrolases"/>
    <property type="match status" value="1"/>
</dbReference>
<feature type="domain" description="Terminase large subunit-like endonuclease" evidence="2">
    <location>
        <begin position="291"/>
        <end position="490"/>
    </location>
</feature>
<protein>
    <submittedName>
        <fullName evidence="3">Terminase large subunit</fullName>
    </submittedName>
</protein>
<dbReference type="Pfam" id="PF20441">
    <property type="entry name" value="TerL_nuclease"/>
    <property type="match status" value="1"/>
</dbReference>
<dbReference type="InterPro" id="IPR005021">
    <property type="entry name" value="Terminase_largesu-like"/>
</dbReference>
<feature type="domain" description="Terminase large subunit-like ATPase" evidence="1">
    <location>
        <begin position="94"/>
        <end position="278"/>
    </location>
</feature>
<gene>
    <name evidence="3" type="ORF">ML536_20510</name>
</gene>
<evidence type="ECO:0000259" key="1">
    <source>
        <dbReference type="Pfam" id="PF03354"/>
    </source>
</evidence>
<dbReference type="PANTHER" id="PTHR41287">
    <property type="match status" value="1"/>
</dbReference>
<reference evidence="3" key="1">
    <citation type="submission" date="2022-03" db="EMBL/GenBank/DDBJ databases">
        <title>The complete genome sequence of a Methyloterrigena soli.</title>
        <authorList>
            <person name="Zi Z."/>
        </authorList>
    </citation>
    <scope>NUCLEOTIDE SEQUENCE</scope>
    <source>
        <strain evidence="3">M48</strain>
    </source>
</reference>
<dbReference type="RefSeq" id="WP_281737165.1">
    <property type="nucleotide sequence ID" value="NZ_JAKETQ010000004.1"/>
</dbReference>
<evidence type="ECO:0000313" key="4">
    <source>
        <dbReference type="Proteomes" id="UP001156140"/>
    </source>
</evidence>
<dbReference type="InterPro" id="IPR027417">
    <property type="entry name" value="P-loop_NTPase"/>
</dbReference>
<comment type="caution">
    <text evidence="3">The sequence shown here is derived from an EMBL/GenBank/DDBJ whole genome shotgun (WGS) entry which is preliminary data.</text>
</comment>
<organism evidence="3 4">
    <name type="scientific">Paradevosia shaoguanensis</name>
    <dbReference type="NCBI Taxonomy" id="1335043"/>
    <lineage>
        <taxon>Bacteria</taxon>
        <taxon>Pseudomonadati</taxon>
        <taxon>Pseudomonadota</taxon>
        <taxon>Alphaproteobacteria</taxon>
        <taxon>Hyphomicrobiales</taxon>
        <taxon>Devosiaceae</taxon>
        <taxon>Paradevosia</taxon>
    </lineage>
</organism>